<feature type="region of interest" description="Disordered" evidence="1">
    <location>
        <begin position="32"/>
        <end position="54"/>
    </location>
</feature>
<dbReference type="EMBL" id="MU032352">
    <property type="protein sequence ID" value="KAF3760927.1"/>
    <property type="molecule type" value="Genomic_DNA"/>
</dbReference>
<comment type="caution">
    <text evidence="2">The sequence shown here is derived from an EMBL/GenBank/DDBJ whole genome shotgun (WGS) entry which is preliminary data.</text>
</comment>
<evidence type="ECO:0000313" key="3">
    <source>
        <dbReference type="Proteomes" id="UP000803844"/>
    </source>
</evidence>
<dbReference type="Proteomes" id="UP000803844">
    <property type="component" value="Unassembled WGS sequence"/>
</dbReference>
<evidence type="ECO:0000256" key="1">
    <source>
        <dbReference type="SAM" id="MobiDB-lite"/>
    </source>
</evidence>
<dbReference type="GeneID" id="63838081"/>
<gene>
    <name evidence="2" type="ORF">M406DRAFT_334548</name>
</gene>
<protein>
    <submittedName>
        <fullName evidence="2">Uncharacterized protein</fullName>
    </submittedName>
</protein>
<accession>A0A9P4XTG9</accession>
<dbReference type="RefSeq" id="XP_040771906.1">
    <property type="nucleotide sequence ID" value="XM_040920952.1"/>
</dbReference>
<evidence type="ECO:0000313" key="2">
    <source>
        <dbReference type="EMBL" id="KAF3760927.1"/>
    </source>
</evidence>
<keyword evidence="3" id="KW-1185">Reference proteome</keyword>
<name>A0A9P4XTG9_CRYP1</name>
<reference evidence="2" key="1">
    <citation type="journal article" date="2020" name="Phytopathology">
        <title>Genome sequence of the chestnut blight fungus Cryphonectria parasitica EP155: A fundamental resource for an archetypical invasive plant pathogen.</title>
        <authorList>
            <person name="Crouch J.A."/>
            <person name="Dawe A."/>
            <person name="Aerts A."/>
            <person name="Barry K."/>
            <person name="Churchill A.C.L."/>
            <person name="Grimwood J."/>
            <person name="Hillman B."/>
            <person name="Milgroom M.G."/>
            <person name="Pangilinan J."/>
            <person name="Smith M."/>
            <person name="Salamov A."/>
            <person name="Schmutz J."/>
            <person name="Yadav J."/>
            <person name="Grigoriev I.V."/>
            <person name="Nuss D."/>
        </authorList>
    </citation>
    <scope>NUCLEOTIDE SEQUENCE</scope>
    <source>
        <strain evidence="2">EP155</strain>
    </source>
</reference>
<dbReference type="AlphaFoldDB" id="A0A9P4XTG9"/>
<proteinExistence type="predicted"/>
<organism evidence="2 3">
    <name type="scientific">Cryphonectria parasitica (strain ATCC 38755 / EP155)</name>
    <dbReference type="NCBI Taxonomy" id="660469"/>
    <lineage>
        <taxon>Eukaryota</taxon>
        <taxon>Fungi</taxon>
        <taxon>Dikarya</taxon>
        <taxon>Ascomycota</taxon>
        <taxon>Pezizomycotina</taxon>
        <taxon>Sordariomycetes</taxon>
        <taxon>Sordariomycetidae</taxon>
        <taxon>Diaporthales</taxon>
        <taxon>Cryphonectriaceae</taxon>
        <taxon>Cryphonectria-Endothia species complex</taxon>
        <taxon>Cryphonectria</taxon>
    </lineage>
</organism>
<sequence>MGWHRLGSIGAENRVRVLLLNFAGKPRRKPTVQIATPIETPRREDNSDDGGATTDTLKACYDMMSLVPRSHIGLRGVHARGRRARHCPPCKCGKAECVAKLGMSHRLVSSALPPSREDVVIISIASSSAPF</sequence>